<accession>A0ABP9BQD5</accession>
<reference evidence="2" key="1">
    <citation type="journal article" date="2019" name="Int. J. Syst. Evol. Microbiol.">
        <title>The Global Catalogue of Microorganisms (GCM) 10K type strain sequencing project: providing services to taxonomists for standard genome sequencing and annotation.</title>
        <authorList>
            <consortium name="The Broad Institute Genomics Platform"/>
            <consortium name="The Broad Institute Genome Sequencing Center for Infectious Disease"/>
            <person name="Wu L."/>
            <person name="Ma J."/>
        </authorList>
    </citation>
    <scope>NUCLEOTIDE SEQUENCE [LARGE SCALE GENOMIC DNA]</scope>
    <source>
        <strain evidence="2">JCM 18081</strain>
    </source>
</reference>
<organism evidence="1 2">
    <name type="scientific">Streptomyces ziwulingensis</name>
    <dbReference type="NCBI Taxonomy" id="1045501"/>
    <lineage>
        <taxon>Bacteria</taxon>
        <taxon>Bacillati</taxon>
        <taxon>Actinomycetota</taxon>
        <taxon>Actinomycetes</taxon>
        <taxon>Kitasatosporales</taxon>
        <taxon>Streptomycetaceae</taxon>
        <taxon>Streptomyces</taxon>
    </lineage>
</organism>
<keyword evidence="2" id="KW-1185">Reference proteome</keyword>
<evidence type="ECO:0000313" key="1">
    <source>
        <dbReference type="EMBL" id="GAA4798687.1"/>
    </source>
</evidence>
<proteinExistence type="predicted"/>
<dbReference type="Gene3D" id="2.30.320.10">
    <property type="entry name" value="YwqG-like"/>
    <property type="match status" value="1"/>
</dbReference>
<evidence type="ECO:0000313" key="2">
    <source>
        <dbReference type="Proteomes" id="UP001501265"/>
    </source>
</evidence>
<sequence length="323" mass="35758">MLTRWWPSRGKDGAAADLGVRRLSETAGSIAAVNIIRTTPPRPIDVAAVFPRLAPLARTTTRLHPRPGSPSPYDSSVGGPLLWPADQPWLYCDKWHEGPVSPLLPVAQLYVRDVPLLRPPGRTDLLQVLWCPSEHPPEHKPTTELFWRTAADVTHVLASPPKPTEAQYGYTPEPCVLAPEQVTEYPNILELDKDLQQQLGDWSAWQAAGVEIDDSYEAAPEEFYSDELSEAPGWKVGGWPPWGLTDPIARFCINCAAAMSPLLTIASDECRDYRRGWVPNEEQAIAVIDNDVVSNPPGIQVSDANNLQLYFCPKCYTHTGLIQ</sequence>
<dbReference type="EMBL" id="BAABIG010000024">
    <property type="protein sequence ID" value="GAA4798687.1"/>
    <property type="molecule type" value="Genomic_DNA"/>
</dbReference>
<dbReference type="SUPFAM" id="SSF103032">
    <property type="entry name" value="Hypothetical protein YwqG"/>
    <property type="match status" value="1"/>
</dbReference>
<gene>
    <name evidence="1" type="ORF">GCM10023220_28260</name>
</gene>
<dbReference type="InterPro" id="IPR035948">
    <property type="entry name" value="YwqG-like_sf"/>
</dbReference>
<evidence type="ECO:0008006" key="3">
    <source>
        <dbReference type="Google" id="ProtNLM"/>
    </source>
</evidence>
<comment type="caution">
    <text evidence="1">The sequence shown here is derived from an EMBL/GenBank/DDBJ whole genome shotgun (WGS) entry which is preliminary data.</text>
</comment>
<protein>
    <recommendedName>
        <fullName evidence="3">DUF1963 domain-containing protein</fullName>
    </recommendedName>
</protein>
<name>A0ABP9BQD5_9ACTN</name>
<dbReference type="Proteomes" id="UP001501265">
    <property type="component" value="Unassembled WGS sequence"/>
</dbReference>